<evidence type="ECO:0000256" key="5">
    <source>
        <dbReference type="ARBA" id="ARBA00022868"/>
    </source>
</evidence>
<dbReference type="InterPro" id="IPR017990">
    <property type="entry name" value="Connexin_CS"/>
</dbReference>
<evidence type="ECO:0000313" key="13">
    <source>
        <dbReference type="Proteomes" id="UP000694700"/>
    </source>
</evidence>
<keyword evidence="7 9" id="KW-1133">Transmembrane helix</keyword>
<evidence type="ECO:0000256" key="9">
    <source>
        <dbReference type="SAM" id="Phobius"/>
    </source>
</evidence>
<keyword evidence="6" id="KW-0965">Cell junction</keyword>
<dbReference type="AlphaFoldDB" id="A0A8C1ZFE0"/>
<evidence type="ECO:0000256" key="7">
    <source>
        <dbReference type="ARBA" id="ARBA00022989"/>
    </source>
</evidence>
<dbReference type="GO" id="GO:0005243">
    <property type="term" value="F:gap junction channel activity"/>
    <property type="evidence" value="ECO:0007669"/>
    <property type="project" value="TreeGrafter"/>
</dbReference>
<name>A0A8C1ZFE0_CYPCA</name>
<comment type="subcellular location">
    <subcellularLocation>
        <location evidence="1">Cell junction</location>
        <location evidence="1">Gap junction</location>
    </subcellularLocation>
    <subcellularLocation>
        <location evidence="2">Cell membrane</location>
        <topology evidence="2">Multi-pass membrane protein</topology>
    </subcellularLocation>
</comment>
<dbReference type="SMART" id="SM01089">
    <property type="entry name" value="Connexin_CCC"/>
    <property type="match status" value="1"/>
</dbReference>
<organism evidence="12 13">
    <name type="scientific">Cyprinus carpio</name>
    <name type="common">Common carp</name>
    <dbReference type="NCBI Taxonomy" id="7962"/>
    <lineage>
        <taxon>Eukaryota</taxon>
        <taxon>Metazoa</taxon>
        <taxon>Chordata</taxon>
        <taxon>Craniata</taxon>
        <taxon>Vertebrata</taxon>
        <taxon>Euteleostomi</taxon>
        <taxon>Actinopterygii</taxon>
        <taxon>Neopterygii</taxon>
        <taxon>Teleostei</taxon>
        <taxon>Ostariophysi</taxon>
        <taxon>Cypriniformes</taxon>
        <taxon>Cyprinidae</taxon>
        <taxon>Cyprininae</taxon>
        <taxon>Cyprinus</taxon>
    </lineage>
</organism>
<evidence type="ECO:0000256" key="4">
    <source>
        <dbReference type="ARBA" id="ARBA00022692"/>
    </source>
</evidence>
<dbReference type="InterPro" id="IPR038359">
    <property type="entry name" value="Connexin_N_sf"/>
</dbReference>
<proteinExistence type="predicted"/>
<evidence type="ECO:0000256" key="3">
    <source>
        <dbReference type="ARBA" id="ARBA00022475"/>
    </source>
</evidence>
<dbReference type="GO" id="GO:0005922">
    <property type="term" value="C:connexin complex"/>
    <property type="evidence" value="ECO:0007669"/>
    <property type="project" value="InterPro"/>
</dbReference>
<dbReference type="Pfam" id="PF00029">
    <property type="entry name" value="Connexin"/>
    <property type="match status" value="1"/>
</dbReference>
<keyword evidence="3" id="KW-1003">Cell membrane</keyword>
<protein>
    <submittedName>
        <fullName evidence="12">Connexin 40.8</fullName>
    </submittedName>
</protein>
<dbReference type="Proteomes" id="UP000694700">
    <property type="component" value="Unplaced"/>
</dbReference>
<feature type="transmembrane region" description="Helical" evidence="9">
    <location>
        <begin position="20"/>
        <end position="41"/>
    </location>
</feature>
<reference evidence="12" key="1">
    <citation type="submission" date="2025-08" db="UniProtKB">
        <authorList>
            <consortium name="Ensembl"/>
        </authorList>
    </citation>
    <scope>IDENTIFICATION</scope>
</reference>
<dbReference type="PRINTS" id="PR00206">
    <property type="entry name" value="CONNEXIN"/>
</dbReference>
<keyword evidence="8 9" id="KW-0472">Membrane</keyword>
<feature type="domain" description="Connexin cysteine-rich" evidence="11">
    <location>
        <begin position="146"/>
        <end position="212"/>
    </location>
</feature>
<dbReference type="InterPro" id="IPR000500">
    <property type="entry name" value="Connexin"/>
</dbReference>
<evidence type="ECO:0000256" key="2">
    <source>
        <dbReference type="ARBA" id="ARBA00004651"/>
    </source>
</evidence>
<evidence type="ECO:0000256" key="8">
    <source>
        <dbReference type="ARBA" id="ARBA00023136"/>
    </source>
</evidence>
<dbReference type="PANTHER" id="PTHR11984:SF33">
    <property type="entry name" value="GAP JUNCTION ALPHA-1 PROTEIN"/>
    <property type="match status" value="1"/>
</dbReference>
<evidence type="ECO:0000313" key="12">
    <source>
        <dbReference type="Ensembl" id="ENSCCRP00015074750.1"/>
    </source>
</evidence>
<feature type="domain" description="Connexin N-terminal" evidence="10">
    <location>
        <begin position="43"/>
        <end position="76"/>
    </location>
</feature>
<sequence>MGDWSTLGRLLDKVQMYSTAGGKVWLCILFIFRILVLGTAVESAWADEQSAFTCNTQTPGCKNVCYDKAFPISHVHLWVLQIIFVSMPTLLYLSHVMFLMHKEEKLNKEEEILRNTQSERSDVDVLLKKIEMRKFKYVSIVLRSIFEIGFLLIQWYLYGFKLLALYDCERIPCTHKVKCYLSRPTEKTVFMIFMLVVSLVSLALNVFEFIYVIFKRMKDRHTQRFPHSEKVALGKDLNITVSEFIFILICFCCCDSCQTFFC</sequence>
<feature type="transmembrane region" description="Helical" evidence="9">
    <location>
        <begin position="190"/>
        <end position="214"/>
    </location>
</feature>
<evidence type="ECO:0000256" key="1">
    <source>
        <dbReference type="ARBA" id="ARBA00004610"/>
    </source>
</evidence>
<feature type="transmembrane region" description="Helical" evidence="9">
    <location>
        <begin position="137"/>
        <end position="157"/>
    </location>
</feature>
<evidence type="ECO:0000259" key="11">
    <source>
        <dbReference type="SMART" id="SM01089"/>
    </source>
</evidence>
<dbReference type="GO" id="GO:0007267">
    <property type="term" value="P:cell-cell signaling"/>
    <property type="evidence" value="ECO:0007669"/>
    <property type="project" value="TreeGrafter"/>
</dbReference>
<dbReference type="PANTHER" id="PTHR11984">
    <property type="entry name" value="CONNEXIN"/>
    <property type="match status" value="1"/>
</dbReference>
<dbReference type="SMART" id="SM00037">
    <property type="entry name" value="CNX"/>
    <property type="match status" value="1"/>
</dbReference>
<dbReference type="Ensembl" id="ENSCCRT00015077183.1">
    <property type="protein sequence ID" value="ENSCCRP00015074750.1"/>
    <property type="gene ID" value="ENSCCRG00015030264.1"/>
</dbReference>
<dbReference type="InterPro" id="IPR019570">
    <property type="entry name" value="Connexin_CCC"/>
</dbReference>
<feature type="transmembrane region" description="Helical" evidence="9">
    <location>
        <begin position="78"/>
        <end position="100"/>
    </location>
</feature>
<dbReference type="Gene3D" id="1.20.1440.80">
    <property type="entry name" value="Gap junction channel protein cysteine-rich domain"/>
    <property type="match status" value="1"/>
</dbReference>
<dbReference type="GO" id="GO:0007507">
    <property type="term" value="P:heart development"/>
    <property type="evidence" value="ECO:0007669"/>
    <property type="project" value="TreeGrafter"/>
</dbReference>
<keyword evidence="5" id="KW-0303">Gap junction</keyword>
<dbReference type="GO" id="GO:0010644">
    <property type="term" value="P:cell communication by electrical coupling"/>
    <property type="evidence" value="ECO:0007669"/>
    <property type="project" value="TreeGrafter"/>
</dbReference>
<evidence type="ECO:0000256" key="6">
    <source>
        <dbReference type="ARBA" id="ARBA00022949"/>
    </source>
</evidence>
<evidence type="ECO:0000259" key="10">
    <source>
        <dbReference type="SMART" id="SM00037"/>
    </source>
</evidence>
<dbReference type="InterPro" id="IPR013092">
    <property type="entry name" value="Connexin_N"/>
</dbReference>
<accession>A0A8C1ZFE0</accession>
<keyword evidence="4 9" id="KW-0812">Transmembrane</keyword>
<dbReference type="PROSITE" id="PS00407">
    <property type="entry name" value="CONNEXINS_1"/>
    <property type="match status" value="1"/>
</dbReference>